<protein>
    <recommendedName>
        <fullName evidence="11 15">Leucyl/phenylalanyl-tRNA--protein transferase</fullName>
        <ecNumber evidence="10 15">2.3.2.6</ecNumber>
    </recommendedName>
    <alternativeName>
        <fullName evidence="12 15">L/F-transferase</fullName>
    </alternativeName>
    <alternativeName>
        <fullName evidence="13 15">Leucyltransferase</fullName>
    </alternativeName>
    <alternativeName>
        <fullName evidence="14 15">Phenyalanyltransferase</fullName>
    </alternativeName>
</protein>
<sequence>MALLSGSAVVMRLVQLSRHSIAFPSPEGALREPNGLLALGGDLSPARLMMAYQHGIFPWFSPGDPILWWSPDPRAVLWPDRLHVSRSMKRFHRRSPYRVTLNHAFSAVIQGCASDRDDGTWITNDVVIAWQRLHELGHAHSIEVWQDDELVGGMYGVAQGALFCGESMFSRRENASKTALVVFCDYFLTQGGRLIDCQVLNPHTASLGAVEIPRRDYLQQLAELRQLPFEKRGWVPQTLFTSAG</sequence>
<keyword evidence="4 15" id="KW-0012">Acyltransferase</keyword>
<dbReference type="InterPro" id="IPR042221">
    <property type="entry name" value="Leu/Phe-tRNA_Trfase_N"/>
</dbReference>
<dbReference type="GO" id="GO:0008483">
    <property type="term" value="F:transaminase activity"/>
    <property type="evidence" value="ECO:0007669"/>
    <property type="project" value="UniProtKB-KW"/>
</dbReference>
<dbReference type="HOGENOM" id="CLU_075045_0_0_6"/>
<dbReference type="FunFam" id="3.30.70.3550:FF:000001">
    <property type="entry name" value="Leucyl/phenylalanyl-tRNA--protein transferase"/>
    <property type="match status" value="1"/>
</dbReference>
<evidence type="ECO:0000256" key="13">
    <source>
        <dbReference type="ARBA" id="ARBA00077165"/>
    </source>
</evidence>
<dbReference type="FunFam" id="3.40.630.70:FF:000001">
    <property type="entry name" value="Leucyl/phenylalanyl-tRNA--protein transferase"/>
    <property type="match status" value="1"/>
</dbReference>
<comment type="similarity">
    <text evidence="9 15">Belongs to the L/F-transferase family.</text>
</comment>
<keyword evidence="16" id="KW-0032">Aminotransferase</keyword>
<dbReference type="EMBL" id="FN543093">
    <property type="protein sequence ID" value="CBA29602.1"/>
    <property type="molecule type" value="Genomic_DNA"/>
</dbReference>
<evidence type="ECO:0000313" key="16">
    <source>
        <dbReference type="EMBL" id="CBA29602.1"/>
    </source>
</evidence>
<evidence type="ECO:0000256" key="2">
    <source>
        <dbReference type="ARBA" id="ARBA00022490"/>
    </source>
</evidence>
<dbReference type="InterPro" id="IPR016181">
    <property type="entry name" value="Acyl_CoA_acyltransferase"/>
</dbReference>
<keyword evidence="17" id="KW-1185">Reference proteome</keyword>
<accession>C9Y049</accession>
<dbReference type="PATRIC" id="fig|693216.3.peg.1425"/>
<reference evidence="16 17" key="1">
    <citation type="journal article" date="2010" name="J. Bacteriol.">
        <title>Complete Genome Sequence of Cronobacter turicensis LMG 23827, a foodborne pathogen causing deaths in neonates.</title>
        <authorList>
            <person name="Stephan R."/>
            <person name="Lehner A."/>
            <person name="Tischler P."/>
            <person name="Rattei T."/>
        </authorList>
    </citation>
    <scope>NUCLEOTIDE SEQUENCE [LARGE SCALE GENOMIC DNA]</scope>
    <source>
        <strain evidence="17">DSM 18703 / CCUG 55852 / LMG 23827 / z3032</strain>
    </source>
</reference>
<evidence type="ECO:0000256" key="15">
    <source>
        <dbReference type="HAMAP-Rule" id="MF_00688"/>
    </source>
</evidence>
<comment type="catalytic activity">
    <reaction evidence="6 15">
        <text>N-terminal L-arginyl-[protein] + L-leucyl-tRNA(Leu) = N-terminal L-leucyl-L-arginyl-[protein] + tRNA(Leu) + H(+)</text>
        <dbReference type="Rhea" id="RHEA:50416"/>
        <dbReference type="Rhea" id="RHEA-COMP:9613"/>
        <dbReference type="Rhea" id="RHEA-COMP:9622"/>
        <dbReference type="Rhea" id="RHEA-COMP:12672"/>
        <dbReference type="Rhea" id="RHEA-COMP:12673"/>
        <dbReference type="ChEBI" id="CHEBI:15378"/>
        <dbReference type="ChEBI" id="CHEBI:64719"/>
        <dbReference type="ChEBI" id="CHEBI:78442"/>
        <dbReference type="ChEBI" id="CHEBI:78494"/>
        <dbReference type="ChEBI" id="CHEBI:133044"/>
        <dbReference type="EC" id="2.3.2.6"/>
    </reaction>
</comment>
<dbReference type="Gene3D" id="3.30.70.3550">
    <property type="entry name" value="Leucyl/phenylalanyl-tRNA-protein transferase, N-terminal domain"/>
    <property type="match status" value="1"/>
</dbReference>
<evidence type="ECO:0000256" key="6">
    <source>
        <dbReference type="ARBA" id="ARBA00050652"/>
    </source>
</evidence>
<comment type="function">
    <text evidence="8 15">Functions in the N-end rule pathway of protein degradation where it conjugates Leu, Phe and, less efficiently, Met from aminoacyl-tRNAs to the N-termini of proteins containing an N-terminal arginine or lysine.</text>
</comment>
<keyword evidence="3 15" id="KW-0808">Transferase</keyword>
<evidence type="ECO:0000256" key="8">
    <source>
        <dbReference type="ARBA" id="ARBA00054043"/>
    </source>
</evidence>
<proteinExistence type="inferred from homology"/>
<evidence type="ECO:0000256" key="1">
    <source>
        <dbReference type="ARBA" id="ARBA00004496"/>
    </source>
</evidence>
<dbReference type="GO" id="GO:0030163">
    <property type="term" value="P:protein catabolic process"/>
    <property type="evidence" value="ECO:0007669"/>
    <property type="project" value="UniProtKB-UniRule"/>
</dbReference>
<evidence type="ECO:0000313" key="17">
    <source>
        <dbReference type="Proteomes" id="UP000002069"/>
    </source>
</evidence>
<gene>
    <name evidence="15 16" type="primary">aat</name>
    <name evidence="16" type="ordered locus">Ctu_14960</name>
</gene>
<dbReference type="GO" id="GO:0008914">
    <property type="term" value="F:leucyl-tRNA--protein transferase activity"/>
    <property type="evidence" value="ECO:0007669"/>
    <property type="project" value="UniProtKB-UniRule"/>
</dbReference>
<dbReference type="InterPro" id="IPR004616">
    <property type="entry name" value="Leu/Phe-tRNA_Trfase"/>
</dbReference>
<comment type="catalytic activity">
    <reaction evidence="7 15">
        <text>N-terminal L-lysyl-[protein] + L-leucyl-tRNA(Leu) = N-terminal L-leucyl-L-lysyl-[protein] + tRNA(Leu) + H(+)</text>
        <dbReference type="Rhea" id="RHEA:12340"/>
        <dbReference type="Rhea" id="RHEA-COMP:9613"/>
        <dbReference type="Rhea" id="RHEA-COMP:9622"/>
        <dbReference type="Rhea" id="RHEA-COMP:12670"/>
        <dbReference type="Rhea" id="RHEA-COMP:12671"/>
        <dbReference type="ChEBI" id="CHEBI:15378"/>
        <dbReference type="ChEBI" id="CHEBI:65249"/>
        <dbReference type="ChEBI" id="CHEBI:78442"/>
        <dbReference type="ChEBI" id="CHEBI:78494"/>
        <dbReference type="ChEBI" id="CHEBI:133043"/>
        <dbReference type="EC" id="2.3.2.6"/>
    </reaction>
</comment>
<dbReference type="GO" id="GO:0005737">
    <property type="term" value="C:cytoplasm"/>
    <property type="evidence" value="ECO:0007669"/>
    <property type="project" value="UniProtKB-SubCell"/>
</dbReference>
<evidence type="ECO:0000256" key="3">
    <source>
        <dbReference type="ARBA" id="ARBA00022679"/>
    </source>
</evidence>
<dbReference type="NCBIfam" id="TIGR00667">
    <property type="entry name" value="aat"/>
    <property type="match status" value="1"/>
</dbReference>
<evidence type="ECO:0000256" key="14">
    <source>
        <dbReference type="ARBA" id="ARBA00083640"/>
    </source>
</evidence>
<reference evidence="17" key="2">
    <citation type="journal article" date="2011" name="J. Bacteriol.">
        <title>Complete genome sequence of Cronobacter turicensis LMG 23827, a food-borne pathogen causing deaths in neonates.</title>
        <authorList>
            <person name="Stephan R."/>
            <person name="Lehner A."/>
            <person name="Tischler P."/>
            <person name="Rattei T."/>
        </authorList>
    </citation>
    <scope>NUCLEOTIDE SEQUENCE [LARGE SCALE GENOMIC DNA]</scope>
    <source>
        <strain evidence="17">DSM 18703 / CCUG 55852 / LMG 23827 / z3032</strain>
    </source>
</reference>
<evidence type="ECO:0000256" key="9">
    <source>
        <dbReference type="ARBA" id="ARBA00061535"/>
    </source>
</evidence>
<organism evidence="16 17">
    <name type="scientific">Cronobacter turicensis (strain DSM 18703 / CCUG 55852 / LMG 23827 / z3032)</name>
    <dbReference type="NCBI Taxonomy" id="693216"/>
    <lineage>
        <taxon>Bacteria</taxon>
        <taxon>Pseudomonadati</taxon>
        <taxon>Pseudomonadota</taxon>
        <taxon>Gammaproteobacteria</taxon>
        <taxon>Enterobacterales</taxon>
        <taxon>Enterobacteriaceae</taxon>
        <taxon>Cronobacter</taxon>
    </lineage>
</organism>
<dbReference type="Proteomes" id="UP000002069">
    <property type="component" value="Chromosome"/>
</dbReference>
<evidence type="ECO:0000256" key="5">
    <source>
        <dbReference type="ARBA" id="ARBA00050607"/>
    </source>
</evidence>
<dbReference type="Pfam" id="PF03588">
    <property type="entry name" value="Leu_Phe_trans"/>
    <property type="match status" value="1"/>
</dbReference>
<comment type="catalytic activity">
    <reaction evidence="5 15">
        <text>L-phenylalanyl-tRNA(Phe) + an N-terminal L-alpha-aminoacyl-[protein] = an N-terminal L-phenylalanyl-L-alpha-aminoacyl-[protein] + tRNA(Phe)</text>
        <dbReference type="Rhea" id="RHEA:43632"/>
        <dbReference type="Rhea" id="RHEA-COMP:9668"/>
        <dbReference type="Rhea" id="RHEA-COMP:9699"/>
        <dbReference type="Rhea" id="RHEA-COMP:10636"/>
        <dbReference type="Rhea" id="RHEA-COMP:10637"/>
        <dbReference type="ChEBI" id="CHEBI:78442"/>
        <dbReference type="ChEBI" id="CHEBI:78531"/>
        <dbReference type="ChEBI" id="CHEBI:78597"/>
        <dbReference type="ChEBI" id="CHEBI:83561"/>
        <dbReference type="EC" id="2.3.2.6"/>
    </reaction>
</comment>
<evidence type="ECO:0000256" key="10">
    <source>
        <dbReference type="ARBA" id="ARBA00066767"/>
    </source>
</evidence>
<evidence type="ECO:0000256" key="7">
    <source>
        <dbReference type="ARBA" id="ARBA00051538"/>
    </source>
</evidence>
<dbReference type="InterPro" id="IPR042203">
    <property type="entry name" value="Leu/Phe-tRNA_Trfase_C"/>
</dbReference>
<dbReference type="AlphaFoldDB" id="C9Y049"/>
<keyword evidence="2 15" id="KW-0963">Cytoplasm</keyword>
<name>C9Y049_CROTZ</name>
<evidence type="ECO:0000256" key="11">
    <source>
        <dbReference type="ARBA" id="ARBA00074372"/>
    </source>
</evidence>
<dbReference type="HAMAP" id="MF_00688">
    <property type="entry name" value="Leu_Phe_trans"/>
    <property type="match status" value="1"/>
</dbReference>
<evidence type="ECO:0000256" key="12">
    <source>
        <dbReference type="ARBA" id="ARBA00077136"/>
    </source>
</evidence>
<dbReference type="SUPFAM" id="SSF55729">
    <property type="entry name" value="Acyl-CoA N-acyltransferases (Nat)"/>
    <property type="match status" value="1"/>
</dbReference>
<evidence type="ECO:0000256" key="4">
    <source>
        <dbReference type="ARBA" id="ARBA00023315"/>
    </source>
</evidence>
<dbReference type="PANTHER" id="PTHR30098">
    <property type="entry name" value="LEUCYL/PHENYLALANYL-TRNA--PROTEIN TRANSFERASE"/>
    <property type="match status" value="1"/>
</dbReference>
<dbReference type="KEGG" id="ctu:CTU_14960"/>
<dbReference type="EC" id="2.3.2.6" evidence="10 15"/>
<dbReference type="PANTHER" id="PTHR30098:SF2">
    <property type="entry name" value="LEUCYL_PHENYLALANYL-TRNA--PROTEIN TRANSFERASE"/>
    <property type="match status" value="1"/>
</dbReference>
<dbReference type="Gene3D" id="3.40.630.70">
    <property type="entry name" value="Leucyl/phenylalanyl-tRNA-protein transferase, C-terminal domain"/>
    <property type="match status" value="1"/>
</dbReference>
<comment type="subcellular location">
    <subcellularLocation>
        <location evidence="1 15">Cytoplasm</location>
    </subcellularLocation>
</comment>